<evidence type="ECO:0000256" key="6">
    <source>
        <dbReference type="ARBA" id="ARBA00022692"/>
    </source>
</evidence>
<dbReference type="PANTHER" id="PTHR48063">
    <property type="entry name" value="LRR RECEPTOR-LIKE KINASE"/>
    <property type="match status" value="1"/>
</dbReference>
<evidence type="ECO:0000256" key="8">
    <source>
        <dbReference type="ARBA" id="ARBA00022737"/>
    </source>
</evidence>
<keyword evidence="9 12" id="KW-1133">Transmembrane helix</keyword>
<keyword evidence="10 12" id="KW-0472">Membrane</keyword>
<organism evidence="13">
    <name type="scientific">Panicum hallii</name>
    <dbReference type="NCBI Taxonomy" id="206008"/>
    <lineage>
        <taxon>Eukaryota</taxon>
        <taxon>Viridiplantae</taxon>
        <taxon>Streptophyta</taxon>
        <taxon>Embryophyta</taxon>
        <taxon>Tracheophyta</taxon>
        <taxon>Spermatophyta</taxon>
        <taxon>Magnoliopsida</taxon>
        <taxon>Liliopsida</taxon>
        <taxon>Poales</taxon>
        <taxon>Poaceae</taxon>
        <taxon>PACMAD clade</taxon>
        <taxon>Panicoideae</taxon>
        <taxon>Panicodae</taxon>
        <taxon>Paniceae</taxon>
        <taxon>Panicinae</taxon>
        <taxon>Panicum</taxon>
        <taxon>Panicum sect. Panicum</taxon>
    </lineage>
</organism>
<dbReference type="GO" id="GO:0005886">
    <property type="term" value="C:plasma membrane"/>
    <property type="evidence" value="ECO:0007669"/>
    <property type="project" value="UniProtKB-SubCell"/>
</dbReference>
<keyword evidence="11" id="KW-0325">Glycoprotein</keyword>
<reference evidence="13" key="1">
    <citation type="submission" date="2018-04" db="EMBL/GenBank/DDBJ databases">
        <title>WGS assembly of Panicum hallii.</title>
        <authorList>
            <person name="Lovell J."/>
            <person name="Jenkins J."/>
            <person name="Lowry D."/>
            <person name="Mamidi S."/>
            <person name="Sreedasyam A."/>
            <person name="Weng X."/>
            <person name="Barry K."/>
            <person name="Bonette J."/>
            <person name="Campitelli B."/>
            <person name="Daum C."/>
            <person name="Gordon S."/>
            <person name="Gould B."/>
            <person name="Lipzen A."/>
            <person name="Macqueen A."/>
            <person name="Palacio-Mejia J."/>
            <person name="Plott C."/>
            <person name="Shakirov E."/>
            <person name="Shu S."/>
            <person name="Yoshinaga Y."/>
            <person name="Zane M."/>
            <person name="Rokhsar D."/>
            <person name="Grimwood J."/>
            <person name="Schmutz J."/>
            <person name="Juenger T."/>
        </authorList>
    </citation>
    <scope>NUCLEOTIDE SEQUENCE [LARGE SCALE GENOMIC DNA]</scope>
    <source>
        <strain evidence="13">FIL2</strain>
    </source>
</reference>
<dbReference type="SMART" id="SM00369">
    <property type="entry name" value="LRR_TYP"/>
    <property type="match status" value="2"/>
</dbReference>
<dbReference type="SUPFAM" id="SSF52058">
    <property type="entry name" value="L domain-like"/>
    <property type="match status" value="1"/>
</dbReference>
<dbReference type="PROSITE" id="PS51450">
    <property type="entry name" value="LRR"/>
    <property type="match status" value="1"/>
</dbReference>
<dbReference type="InterPro" id="IPR001611">
    <property type="entry name" value="Leu-rich_rpt"/>
</dbReference>
<feature type="transmembrane region" description="Helical" evidence="12">
    <location>
        <begin position="246"/>
        <end position="267"/>
    </location>
</feature>
<dbReference type="GO" id="GO:0009742">
    <property type="term" value="P:brassinosteroid mediated signaling pathway"/>
    <property type="evidence" value="ECO:0007669"/>
    <property type="project" value="UniProtKB-KW"/>
</dbReference>
<dbReference type="Pfam" id="PF12799">
    <property type="entry name" value="LRR_4"/>
    <property type="match status" value="1"/>
</dbReference>
<gene>
    <name evidence="13" type="ORF">PAHAL_3G091700</name>
</gene>
<evidence type="ECO:0000256" key="7">
    <source>
        <dbReference type="ARBA" id="ARBA00022729"/>
    </source>
</evidence>
<dbReference type="Gramene" id="PVH61672">
    <property type="protein sequence ID" value="PVH61672"/>
    <property type="gene ID" value="PAHAL_3G091700"/>
</dbReference>
<evidence type="ECO:0000256" key="12">
    <source>
        <dbReference type="SAM" id="Phobius"/>
    </source>
</evidence>
<evidence type="ECO:0000256" key="10">
    <source>
        <dbReference type="ARBA" id="ARBA00023136"/>
    </source>
</evidence>
<comment type="subcellular location">
    <subcellularLocation>
        <location evidence="1">Cell membrane</location>
        <topology evidence="1">Single-pass type I membrane protein</topology>
    </subcellularLocation>
</comment>
<proteinExistence type="inferred from homology"/>
<keyword evidence="7" id="KW-0732">Signal</keyword>
<dbReference type="InterPro" id="IPR046956">
    <property type="entry name" value="RLP23-like"/>
</dbReference>
<name>A0A2T8KHR4_9POAL</name>
<protein>
    <recommendedName>
        <fullName evidence="14">Leucine-rich repeat-containing N-terminal plant-type domain-containing protein</fullName>
    </recommendedName>
</protein>
<dbReference type="InterPro" id="IPR003591">
    <property type="entry name" value="Leu-rich_rpt_typical-subtyp"/>
</dbReference>
<evidence type="ECO:0000256" key="3">
    <source>
        <dbReference type="ARBA" id="ARBA00022475"/>
    </source>
</evidence>
<keyword evidence="3" id="KW-1003">Cell membrane</keyword>
<evidence type="ECO:0000256" key="5">
    <source>
        <dbReference type="ARBA" id="ARBA00022626"/>
    </source>
</evidence>
<dbReference type="InterPro" id="IPR032675">
    <property type="entry name" value="LRR_dom_sf"/>
</dbReference>
<dbReference type="EMBL" id="CM008048">
    <property type="protein sequence ID" value="PVH61672.1"/>
    <property type="molecule type" value="Genomic_DNA"/>
</dbReference>
<dbReference type="PANTHER" id="PTHR48063:SF108">
    <property type="entry name" value="LEUCINE-RICH REPEAT-CONTAINING N-TERMINAL PLANT-TYPE DOMAIN-CONTAINING PROTEIN"/>
    <property type="match status" value="1"/>
</dbReference>
<keyword evidence="6 12" id="KW-0812">Transmembrane</keyword>
<dbReference type="PRINTS" id="PR00019">
    <property type="entry name" value="LEURICHRPT"/>
</dbReference>
<sequence length="309" mass="34810">MQRLVMLRLRSNNFSGHIPIEITWLLSIRILDLANNTFSGVMPRSLANLKALTTTVVALDIKENPFRELYEYETFSSAGRYNNDSLSLVIKGQVLEYRENAIYLMSIDLSCNGLTGQIPEEIGSLLRLVNLNLSSNFLSGNIPYKIGNLQSLESLDLSNNQLSGEIPPGLSDLTSLSYLNLSYNNLSGRITSGHQLDTLKTDDPASMYIGNPGLCGHPLPNACPRDQPAQEDPARWHEDDSTQMDFHLGLTVGFLAGLWIIFCGILFKKAWRYAYFKTFDKLYDKVHVFFVVTWSETQVHRETEGVFVF</sequence>
<dbReference type="FunFam" id="3.80.10.10:FF:000111">
    <property type="entry name" value="LRR receptor-like serine/threonine-protein kinase ERECTA"/>
    <property type="match status" value="1"/>
</dbReference>
<dbReference type="InterPro" id="IPR025875">
    <property type="entry name" value="Leu-rich_rpt_4"/>
</dbReference>
<keyword evidence="4" id="KW-0433">Leucine-rich repeat</keyword>
<dbReference type="Proteomes" id="UP000243499">
    <property type="component" value="Chromosome 3"/>
</dbReference>
<dbReference type="AlphaFoldDB" id="A0A2T8KHR4"/>
<accession>A0A2T8KHR4</accession>
<evidence type="ECO:0008006" key="14">
    <source>
        <dbReference type="Google" id="ProtNLM"/>
    </source>
</evidence>
<evidence type="ECO:0000256" key="11">
    <source>
        <dbReference type="ARBA" id="ARBA00023180"/>
    </source>
</evidence>
<keyword evidence="8" id="KW-0677">Repeat</keyword>
<evidence type="ECO:0000313" key="13">
    <source>
        <dbReference type="EMBL" id="PVH61672.1"/>
    </source>
</evidence>
<dbReference type="Gene3D" id="3.80.10.10">
    <property type="entry name" value="Ribonuclease Inhibitor"/>
    <property type="match status" value="1"/>
</dbReference>
<evidence type="ECO:0000256" key="1">
    <source>
        <dbReference type="ARBA" id="ARBA00004251"/>
    </source>
</evidence>
<evidence type="ECO:0000256" key="9">
    <source>
        <dbReference type="ARBA" id="ARBA00022989"/>
    </source>
</evidence>
<comment type="similarity">
    <text evidence="2">Belongs to the RLP family.</text>
</comment>
<dbReference type="Pfam" id="PF00560">
    <property type="entry name" value="LRR_1"/>
    <property type="match status" value="3"/>
</dbReference>
<evidence type="ECO:0000256" key="2">
    <source>
        <dbReference type="ARBA" id="ARBA00009592"/>
    </source>
</evidence>
<keyword evidence="5" id="KW-1070">Brassinosteroid signaling pathway</keyword>
<evidence type="ECO:0000256" key="4">
    <source>
        <dbReference type="ARBA" id="ARBA00022614"/>
    </source>
</evidence>